<organism evidence="4 5">
    <name type="scientific">Geothermobacter hydrogeniphilus</name>
    <dbReference type="NCBI Taxonomy" id="1969733"/>
    <lineage>
        <taxon>Bacteria</taxon>
        <taxon>Pseudomonadati</taxon>
        <taxon>Thermodesulfobacteriota</taxon>
        <taxon>Desulfuromonadia</taxon>
        <taxon>Desulfuromonadales</taxon>
        <taxon>Geothermobacteraceae</taxon>
        <taxon>Geothermobacter</taxon>
    </lineage>
</organism>
<dbReference type="InterPro" id="IPR000863">
    <property type="entry name" value="Sulfotransferase_dom"/>
</dbReference>
<comment type="caution">
    <text evidence="4">The sequence shown here is derived from an EMBL/GenBank/DDBJ whole genome shotgun (WGS) entry which is preliminary data.</text>
</comment>
<reference evidence="4 5" key="1">
    <citation type="submission" date="2017-03" db="EMBL/GenBank/DDBJ databases">
        <title>Genome sequence of Geothermobacter sp. EPR-M, Deep-Sea Iron Reducer.</title>
        <authorList>
            <person name="Tully B."/>
            <person name="Savalia P."/>
            <person name="Abuyen K."/>
            <person name="Baughan C."/>
            <person name="Romero E."/>
            <person name="Ronkowski C."/>
            <person name="Torres B."/>
            <person name="Tremblay J."/>
            <person name="Trujillo A."/>
            <person name="Tyler M."/>
            <person name="Perez-Rodriguez I."/>
            <person name="Amend J."/>
        </authorList>
    </citation>
    <scope>NUCLEOTIDE SEQUENCE [LARGE SCALE GENOMIC DNA]</scope>
    <source>
        <strain evidence="4 5">EPR-M</strain>
    </source>
</reference>
<accession>A0A1X0Y0Y2</accession>
<proteinExistence type="predicted"/>
<dbReference type="PANTHER" id="PTHR10605:SF56">
    <property type="entry name" value="BIFUNCTIONAL HEPARAN SULFATE N-DEACETYLASE_N-SULFOTRANSFERASE"/>
    <property type="match status" value="1"/>
</dbReference>
<dbReference type="Proteomes" id="UP000193136">
    <property type="component" value="Unassembled WGS sequence"/>
</dbReference>
<keyword evidence="2" id="KW-0325">Glycoprotein</keyword>
<dbReference type="InterPro" id="IPR027417">
    <property type="entry name" value="P-loop_NTPase"/>
</dbReference>
<dbReference type="RefSeq" id="WP_085011005.1">
    <property type="nucleotide sequence ID" value="NZ_NAAD01000014.1"/>
</dbReference>
<evidence type="ECO:0000256" key="1">
    <source>
        <dbReference type="ARBA" id="ARBA00022679"/>
    </source>
</evidence>
<dbReference type="OrthoDB" id="5317005at2"/>
<protein>
    <recommendedName>
        <fullName evidence="3">Sulfotransferase domain-containing protein</fullName>
    </recommendedName>
</protein>
<evidence type="ECO:0000259" key="3">
    <source>
        <dbReference type="Pfam" id="PF00685"/>
    </source>
</evidence>
<dbReference type="Pfam" id="PF00685">
    <property type="entry name" value="Sulfotransfer_1"/>
    <property type="match status" value="1"/>
</dbReference>
<dbReference type="GO" id="GO:0008146">
    <property type="term" value="F:sulfotransferase activity"/>
    <property type="evidence" value="ECO:0007669"/>
    <property type="project" value="InterPro"/>
</dbReference>
<gene>
    <name evidence="4" type="ORF">B5V00_11820</name>
</gene>
<dbReference type="STRING" id="1969733.B5V00_11820"/>
<keyword evidence="1" id="KW-0808">Transferase</keyword>
<dbReference type="Gene3D" id="3.40.50.300">
    <property type="entry name" value="P-loop containing nucleotide triphosphate hydrolases"/>
    <property type="match status" value="1"/>
</dbReference>
<keyword evidence="5" id="KW-1185">Reference proteome</keyword>
<sequence>MKAPNFMCIGAAKSGTTTLYDILRQHDDIYLPSYKEPHFFDIDKNYRNGIEYYLEEYYSTLQGERAVGDFTPSYLLFSKCAERIYHTFGEGMKFVIILRNPVDRAYSQYLHAKRDLIEGLSFEVALEREKERLNQFSIQKDDISFIRFSYITGGRYYDLIKPYMQYFRPEQFRIYLFEDDFLHRRDEMVKDICSFIGVKPMDLNLNLKSNAAAQARFPFVKRLLIREGPVRNLLKKLVRSQRMRNRARNYLQRVSDKPMEKKDLDLKLKTMFMEKYFVDDVQKLEMELGRDLSVWHTAVSRFNQ</sequence>
<feature type="domain" description="Sulfotransferase" evidence="3">
    <location>
        <begin position="6"/>
        <end position="206"/>
    </location>
</feature>
<evidence type="ECO:0000313" key="4">
    <source>
        <dbReference type="EMBL" id="ORJ58776.1"/>
    </source>
</evidence>
<dbReference type="EMBL" id="NAAD01000014">
    <property type="protein sequence ID" value="ORJ58776.1"/>
    <property type="molecule type" value="Genomic_DNA"/>
</dbReference>
<dbReference type="InterPro" id="IPR037359">
    <property type="entry name" value="NST/OST"/>
</dbReference>
<dbReference type="PANTHER" id="PTHR10605">
    <property type="entry name" value="HEPARAN SULFATE SULFOTRANSFERASE"/>
    <property type="match status" value="1"/>
</dbReference>
<dbReference type="SUPFAM" id="SSF52540">
    <property type="entry name" value="P-loop containing nucleoside triphosphate hydrolases"/>
    <property type="match status" value="1"/>
</dbReference>
<evidence type="ECO:0000256" key="2">
    <source>
        <dbReference type="ARBA" id="ARBA00023180"/>
    </source>
</evidence>
<dbReference type="AlphaFoldDB" id="A0A1X0Y0Y2"/>
<evidence type="ECO:0000313" key="5">
    <source>
        <dbReference type="Proteomes" id="UP000193136"/>
    </source>
</evidence>
<name>A0A1X0Y0Y2_9BACT</name>